<dbReference type="RefSeq" id="WP_281146095.1">
    <property type="nucleotide sequence ID" value="NZ_CP123967.1"/>
</dbReference>
<reference evidence="1 2" key="1">
    <citation type="journal article" date="2008" name="Int. J. Syst. Evol. Microbiol.">
        <title>Tessaracoccus flavescens sp. nov., isolated from marine sediment.</title>
        <authorList>
            <person name="Lee D.W."/>
            <person name="Lee S.D."/>
        </authorList>
    </citation>
    <scope>NUCLEOTIDE SEQUENCE [LARGE SCALE GENOMIC DNA]</scope>
    <source>
        <strain evidence="1 2">T21</strain>
    </source>
</reference>
<dbReference type="Proteomes" id="UP001244136">
    <property type="component" value="Chromosome"/>
</dbReference>
<accession>A0ABY8Q149</accession>
<organism evidence="1 2">
    <name type="scientific">Tessaracoccus lacteus</name>
    <dbReference type="NCBI Taxonomy" id="3041766"/>
    <lineage>
        <taxon>Bacteria</taxon>
        <taxon>Bacillati</taxon>
        <taxon>Actinomycetota</taxon>
        <taxon>Actinomycetes</taxon>
        <taxon>Propionibacteriales</taxon>
        <taxon>Propionibacteriaceae</taxon>
        <taxon>Tessaracoccus</taxon>
    </lineage>
</organism>
<keyword evidence="2" id="KW-1185">Reference proteome</keyword>
<name>A0ABY8Q149_9ACTN</name>
<sequence length="89" mass="9021">MRDIPPLEAKVHETVAFALAGNSVREALAVAEADAEAVADADAVADDDAEPVAVAVGLDVEVAAAAHPARPTIAAVESPLRKALRVTAE</sequence>
<proteinExistence type="predicted"/>
<dbReference type="EMBL" id="CP123967">
    <property type="protein sequence ID" value="WGT48470.1"/>
    <property type="molecule type" value="Genomic_DNA"/>
</dbReference>
<evidence type="ECO:0000313" key="1">
    <source>
        <dbReference type="EMBL" id="WGT48470.1"/>
    </source>
</evidence>
<protein>
    <submittedName>
        <fullName evidence="1">Uncharacterized protein</fullName>
    </submittedName>
</protein>
<gene>
    <name evidence="1" type="ORF">QH948_06945</name>
</gene>
<evidence type="ECO:0000313" key="2">
    <source>
        <dbReference type="Proteomes" id="UP001244136"/>
    </source>
</evidence>